<evidence type="ECO:0000256" key="2">
    <source>
        <dbReference type="ARBA" id="ARBA00022475"/>
    </source>
</evidence>
<dbReference type="PANTHER" id="PTHR43124:SF3">
    <property type="entry name" value="CHLORAMPHENICOL EFFLUX PUMP RV0191"/>
    <property type="match status" value="1"/>
</dbReference>
<proteinExistence type="predicted"/>
<keyword evidence="4 6" id="KW-1133">Transmembrane helix</keyword>
<feature type="transmembrane region" description="Helical" evidence="6">
    <location>
        <begin position="235"/>
        <end position="256"/>
    </location>
</feature>
<dbReference type="InterPro" id="IPR050189">
    <property type="entry name" value="MFS_Efflux_Transporters"/>
</dbReference>
<feature type="transmembrane region" description="Helical" evidence="6">
    <location>
        <begin position="58"/>
        <end position="78"/>
    </location>
</feature>
<dbReference type="InterPro" id="IPR020846">
    <property type="entry name" value="MFS_dom"/>
</dbReference>
<evidence type="ECO:0000256" key="3">
    <source>
        <dbReference type="ARBA" id="ARBA00022692"/>
    </source>
</evidence>
<dbReference type="SUPFAM" id="SSF103473">
    <property type="entry name" value="MFS general substrate transporter"/>
    <property type="match status" value="1"/>
</dbReference>
<feature type="transmembrane region" description="Helical" evidence="6">
    <location>
        <begin position="326"/>
        <end position="350"/>
    </location>
</feature>
<sequence>MSTARSVPMSLPGDPPGGRRAMWVWGIGVAVYFVAIIYRTSLGVAGLDAAERFHINASALSTFSILQLLVYAGMQIPVGLMVDRMGPKKVLILGATLYTVGQLGFALSGSYGMALISRALLGCGDAMTFISVLRLGTRWFPARRGPMIAQIAALIGMSGNLVSTLVLARLLDTLGWTPTFAGSAVCGIAVITLVLLFLKDHPEGFEPAPAGPSAAGGGYVRQQISQCWREPGTRLGMWVHFTTQFPAMFFLLLWGMPFLVEAQGLTETAAGGLLTLIVVSNMASGLIYGQVIARHHAARMPLALGTVGATATLWAAMLCWPGHAPMALLVLTCVVLGACGPASMIGFDFARPANPPERQGTASGIVNMGGFTASMTTLLAVGVLLDATGDNYRIAFATVFVLEALGVSQILRLRKRAARRERERTVASRVEAVHVPV</sequence>
<feature type="domain" description="Major facilitator superfamily (MFS) profile" evidence="7">
    <location>
        <begin position="24"/>
        <end position="418"/>
    </location>
</feature>
<protein>
    <submittedName>
        <fullName evidence="8">Nitrate/nitrite transporter</fullName>
    </submittedName>
</protein>
<evidence type="ECO:0000256" key="1">
    <source>
        <dbReference type="ARBA" id="ARBA00004651"/>
    </source>
</evidence>
<gene>
    <name evidence="8" type="ORF">ACFP4F_21200</name>
</gene>
<feature type="transmembrane region" description="Helical" evidence="6">
    <location>
        <begin position="115"/>
        <end position="135"/>
    </location>
</feature>
<accession>A0ABW1MNR3</accession>
<reference evidence="9" key="1">
    <citation type="journal article" date="2019" name="Int. J. Syst. Evol. Microbiol.">
        <title>The Global Catalogue of Microorganisms (GCM) 10K type strain sequencing project: providing services to taxonomists for standard genome sequencing and annotation.</title>
        <authorList>
            <consortium name="The Broad Institute Genomics Platform"/>
            <consortium name="The Broad Institute Genome Sequencing Center for Infectious Disease"/>
            <person name="Wu L."/>
            <person name="Ma J."/>
        </authorList>
    </citation>
    <scope>NUCLEOTIDE SEQUENCE [LARGE SCALE GENOMIC DNA]</scope>
    <source>
        <strain evidence="9">CGMCC 1.15180</strain>
    </source>
</reference>
<dbReference type="Gene3D" id="1.20.1250.20">
    <property type="entry name" value="MFS general substrate transporter like domains"/>
    <property type="match status" value="1"/>
</dbReference>
<evidence type="ECO:0000256" key="6">
    <source>
        <dbReference type="SAM" id="Phobius"/>
    </source>
</evidence>
<keyword evidence="3 6" id="KW-0812">Transmembrane</keyword>
<dbReference type="CDD" id="cd06174">
    <property type="entry name" value="MFS"/>
    <property type="match status" value="1"/>
</dbReference>
<feature type="transmembrane region" description="Helical" evidence="6">
    <location>
        <begin position="362"/>
        <end position="385"/>
    </location>
</feature>
<evidence type="ECO:0000256" key="5">
    <source>
        <dbReference type="ARBA" id="ARBA00023136"/>
    </source>
</evidence>
<comment type="caution">
    <text evidence="8">The sequence shown here is derived from an EMBL/GenBank/DDBJ whole genome shotgun (WGS) entry which is preliminary data.</text>
</comment>
<dbReference type="Pfam" id="PF07690">
    <property type="entry name" value="MFS_1"/>
    <property type="match status" value="1"/>
</dbReference>
<dbReference type="RefSeq" id="WP_031050173.1">
    <property type="nucleotide sequence ID" value="NZ_JBHSPX010000006.1"/>
</dbReference>
<feature type="transmembrane region" description="Helical" evidence="6">
    <location>
        <begin position="147"/>
        <end position="168"/>
    </location>
</feature>
<keyword evidence="2" id="KW-1003">Cell membrane</keyword>
<dbReference type="EMBL" id="JBHSPX010000006">
    <property type="protein sequence ID" value="MFC6065043.1"/>
    <property type="molecule type" value="Genomic_DNA"/>
</dbReference>
<feature type="transmembrane region" description="Helical" evidence="6">
    <location>
        <begin position="90"/>
        <end position="109"/>
    </location>
</feature>
<evidence type="ECO:0000313" key="8">
    <source>
        <dbReference type="EMBL" id="MFC6065043.1"/>
    </source>
</evidence>
<keyword evidence="9" id="KW-1185">Reference proteome</keyword>
<feature type="transmembrane region" description="Helical" evidence="6">
    <location>
        <begin position="300"/>
        <end position="320"/>
    </location>
</feature>
<dbReference type="PROSITE" id="PS50850">
    <property type="entry name" value="MFS"/>
    <property type="match status" value="1"/>
</dbReference>
<name>A0ABW1MNR3_9ACTN</name>
<feature type="transmembrane region" description="Helical" evidence="6">
    <location>
        <begin position="21"/>
        <end position="38"/>
    </location>
</feature>
<feature type="transmembrane region" description="Helical" evidence="6">
    <location>
        <begin position="180"/>
        <end position="198"/>
    </location>
</feature>
<organism evidence="8 9">
    <name type="scientific">Streptomyces ochraceiscleroticus</name>
    <dbReference type="NCBI Taxonomy" id="47761"/>
    <lineage>
        <taxon>Bacteria</taxon>
        <taxon>Bacillati</taxon>
        <taxon>Actinomycetota</taxon>
        <taxon>Actinomycetes</taxon>
        <taxon>Kitasatosporales</taxon>
        <taxon>Streptomycetaceae</taxon>
        <taxon>Streptomyces</taxon>
    </lineage>
</organism>
<evidence type="ECO:0000259" key="7">
    <source>
        <dbReference type="PROSITE" id="PS50850"/>
    </source>
</evidence>
<feature type="transmembrane region" description="Helical" evidence="6">
    <location>
        <begin position="391"/>
        <end position="411"/>
    </location>
</feature>
<dbReference type="InterPro" id="IPR011701">
    <property type="entry name" value="MFS"/>
</dbReference>
<keyword evidence="5 6" id="KW-0472">Membrane</keyword>
<dbReference type="Proteomes" id="UP001596139">
    <property type="component" value="Unassembled WGS sequence"/>
</dbReference>
<evidence type="ECO:0000313" key="9">
    <source>
        <dbReference type="Proteomes" id="UP001596139"/>
    </source>
</evidence>
<evidence type="ECO:0000256" key="4">
    <source>
        <dbReference type="ARBA" id="ARBA00022989"/>
    </source>
</evidence>
<feature type="transmembrane region" description="Helical" evidence="6">
    <location>
        <begin position="268"/>
        <end position="288"/>
    </location>
</feature>
<comment type="subcellular location">
    <subcellularLocation>
        <location evidence="1">Cell membrane</location>
        <topology evidence="1">Multi-pass membrane protein</topology>
    </subcellularLocation>
</comment>
<dbReference type="InterPro" id="IPR036259">
    <property type="entry name" value="MFS_trans_sf"/>
</dbReference>
<dbReference type="PANTHER" id="PTHR43124">
    <property type="entry name" value="PURINE EFFLUX PUMP PBUE"/>
    <property type="match status" value="1"/>
</dbReference>